<dbReference type="AlphaFoldDB" id="A0A8E0RSG4"/>
<evidence type="ECO:0000313" key="1">
    <source>
        <dbReference type="EMBL" id="KAA0189664.1"/>
    </source>
</evidence>
<organism evidence="1 2">
    <name type="scientific">Fasciolopsis buskii</name>
    <dbReference type="NCBI Taxonomy" id="27845"/>
    <lineage>
        <taxon>Eukaryota</taxon>
        <taxon>Metazoa</taxon>
        <taxon>Spiralia</taxon>
        <taxon>Lophotrochozoa</taxon>
        <taxon>Platyhelminthes</taxon>
        <taxon>Trematoda</taxon>
        <taxon>Digenea</taxon>
        <taxon>Plagiorchiida</taxon>
        <taxon>Echinostomata</taxon>
        <taxon>Echinostomatoidea</taxon>
        <taxon>Fasciolidae</taxon>
        <taxon>Fasciolopsis</taxon>
    </lineage>
</organism>
<dbReference type="Proteomes" id="UP000728185">
    <property type="component" value="Unassembled WGS sequence"/>
</dbReference>
<accession>A0A8E0RSG4</accession>
<protein>
    <submittedName>
        <fullName evidence="1">Uncharacterized protein</fullName>
    </submittedName>
</protein>
<evidence type="ECO:0000313" key="2">
    <source>
        <dbReference type="Proteomes" id="UP000728185"/>
    </source>
</evidence>
<name>A0A8E0RSG4_9TREM</name>
<sequence>MKRDLESEYQLHLDEMRRNHEQAILSIRDNASKDRARARNAEALLRQQEKLWNTQVKQKAKHPNKDFLPADIQDHLESTIVSLRLQVDLLQKRIALLESDQMTINSVYGQSSTNKSGTHRQEEFIAEHEFPTTVDVVHPTGGKPTQTEYMPRNPNNENSMPINHARSFVEKTSPDHQKPESSLSESIRRTLARMADEKTEVC</sequence>
<keyword evidence="2" id="KW-1185">Reference proteome</keyword>
<comment type="caution">
    <text evidence="1">The sequence shown here is derived from an EMBL/GenBank/DDBJ whole genome shotgun (WGS) entry which is preliminary data.</text>
</comment>
<reference evidence="1" key="1">
    <citation type="submission" date="2019-05" db="EMBL/GenBank/DDBJ databases">
        <title>Annotation for the trematode Fasciolopsis buski.</title>
        <authorList>
            <person name="Choi Y.-J."/>
        </authorList>
    </citation>
    <scope>NUCLEOTIDE SEQUENCE</scope>
    <source>
        <strain evidence="1">HT</strain>
        <tissue evidence="1">Whole worm</tissue>
    </source>
</reference>
<dbReference type="OrthoDB" id="78101at2759"/>
<proteinExistence type="predicted"/>
<gene>
    <name evidence="1" type="ORF">FBUS_11335</name>
</gene>
<dbReference type="EMBL" id="LUCM01007596">
    <property type="protein sequence ID" value="KAA0189664.1"/>
    <property type="molecule type" value="Genomic_DNA"/>
</dbReference>